<dbReference type="PANTHER" id="PTHR43713:SF3">
    <property type="entry name" value="GLUTAMATE-1-SEMIALDEHYDE 2,1-AMINOMUTASE 1, CHLOROPLASTIC-RELATED"/>
    <property type="match status" value="1"/>
</dbReference>
<reference evidence="4 5" key="1">
    <citation type="submission" date="2020-08" db="EMBL/GenBank/DDBJ databases">
        <title>Genomic Encyclopedia of Type Strains, Phase IV (KMG-V): Genome sequencing to study the core and pangenomes of soil and plant-associated prokaryotes.</title>
        <authorList>
            <person name="Whitman W."/>
        </authorList>
    </citation>
    <scope>NUCLEOTIDE SEQUENCE [LARGE SCALE GENOMIC DNA]</scope>
    <source>
        <strain evidence="4 5">M8UP14</strain>
    </source>
</reference>
<dbReference type="GO" id="GO:0008483">
    <property type="term" value="F:transaminase activity"/>
    <property type="evidence" value="ECO:0007669"/>
    <property type="project" value="InterPro"/>
</dbReference>
<evidence type="ECO:0000313" key="5">
    <source>
        <dbReference type="Proteomes" id="UP000540989"/>
    </source>
</evidence>
<keyword evidence="4" id="KW-0413">Isomerase</keyword>
<evidence type="ECO:0000256" key="1">
    <source>
        <dbReference type="ARBA" id="ARBA00001933"/>
    </source>
</evidence>
<evidence type="ECO:0000313" key="4">
    <source>
        <dbReference type="EMBL" id="MBB5057919.1"/>
    </source>
</evidence>
<dbReference type="GO" id="GO:0042286">
    <property type="term" value="F:glutamate-1-semialdehyde 2,1-aminomutase activity"/>
    <property type="evidence" value="ECO:0007669"/>
    <property type="project" value="UniProtKB-EC"/>
</dbReference>
<dbReference type="GO" id="GO:0030170">
    <property type="term" value="F:pyridoxal phosphate binding"/>
    <property type="evidence" value="ECO:0007669"/>
    <property type="project" value="InterPro"/>
</dbReference>
<dbReference type="CDD" id="cd00610">
    <property type="entry name" value="OAT_like"/>
    <property type="match status" value="1"/>
</dbReference>
<dbReference type="InterPro" id="IPR005814">
    <property type="entry name" value="Aminotrans_3"/>
</dbReference>
<comment type="similarity">
    <text evidence="3">Belongs to the class-III pyridoxal-phosphate-dependent aminotransferase family.</text>
</comment>
<proteinExistence type="inferred from homology"/>
<comment type="caution">
    <text evidence="4">The sequence shown here is derived from an EMBL/GenBank/DDBJ whole genome shotgun (WGS) entry which is preliminary data.</text>
</comment>
<dbReference type="RefSeq" id="WP_184217097.1">
    <property type="nucleotide sequence ID" value="NZ_JACHIP010000003.1"/>
</dbReference>
<dbReference type="PROSITE" id="PS00600">
    <property type="entry name" value="AA_TRANSFER_CLASS_3"/>
    <property type="match status" value="1"/>
</dbReference>
<name>A0A7W8E444_9BACT</name>
<dbReference type="Gene3D" id="3.40.640.10">
    <property type="entry name" value="Type I PLP-dependent aspartate aminotransferase-like (Major domain)"/>
    <property type="match status" value="1"/>
</dbReference>
<evidence type="ECO:0000256" key="2">
    <source>
        <dbReference type="ARBA" id="ARBA00022898"/>
    </source>
</evidence>
<dbReference type="InterPro" id="IPR015424">
    <property type="entry name" value="PyrdxlP-dep_Trfase"/>
</dbReference>
<sequence length="447" mass="47950">MNTRYAKSIAALERSRKTLAGGVSSNVRAGDKPFPLFFDHGAGSRLWDIDGNEYIDYVLGRGPLFLGHTYQAVIDATCKQLQRGQIYAAQHELEYELSERVSRIIPCAELVRFGISGSEAVHGALRLARAATGRQTIIKFEGQYHGWLDNILYSLAPDPGVAGDALSPATLAESNGQFSGADSHLIVLPWNNLAVLEEYLSRHGNTIAAIITEPVMCNTAVIAPQPGFLEALRTLCNGYGIVLIFDEVITGFRLSLAGAQGRFNIVPDLTIFGKAIANGMPISCLAGKEKYMGLIAAGKVGHGGTYNSIPPACAGAIANLDALEANNGEVYRTVEHTGTQLMNGIRAIGARLEVPIVVQGYGAIFYVGFPLSGEQTVYDYRSSLTMNNELYTAFVSAMVDRGVRIIPRGNWFLSAAHTEADVESSLAAVEAALTEAVVPALPSTVRR</sequence>
<protein>
    <submittedName>
        <fullName evidence="4">Glutamate-1-semialdehyde 2,1-aminomutase</fullName>
        <ecNumber evidence="4">5.4.3.8</ecNumber>
    </submittedName>
</protein>
<dbReference type="Gene3D" id="3.90.1150.10">
    <property type="entry name" value="Aspartate Aminotransferase, domain 1"/>
    <property type="match status" value="1"/>
</dbReference>
<keyword evidence="5" id="KW-1185">Reference proteome</keyword>
<dbReference type="InterPro" id="IPR015421">
    <property type="entry name" value="PyrdxlP-dep_Trfase_major"/>
</dbReference>
<evidence type="ECO:0000256" key="3">
    <source>
        <dbReference type="RuleBase" id="RU003560"/>
    </source>
</evidence>
<dbReference type="InterPro" id="IPR049704">
    <property type="entry name" value="Aminotrans_3_PPA_site"/>
</dbReference>
<dbReference type="PANTHER" id="PTHR43713">
    <property type="entry name" value="GLUTAMATE-1-SEMIALDEHYDE 2,1-AMINOMUTASE"/>
    <property type="match status" value="1"/>
</dbReference>
<dbReference type="InterPro" id="IPR015422">
    <property type="entry name" value="PyrdxlP-dep_Trfase_small"/>
</dbReference>
<dbReference type="EMBL" id="JACHIP010000003">
    <property type="protein sequence ID" value="MBB5057919.1"/>
    <property type="molecule type" value="Genomic_DNA"/>
</dbReference>
<comment type="cofactor">
    <cofactor evidence="1">
        <name>pyridoxal 5'-phosphate</name>
        <dbReference type="ChEBI" id="CHEBI:597326"/>
    </cofactor>
</comment>
<keyword evidence="2 3" id="KW-0663">Pyridoxal phosphate</keyword>
<dbReference type="Pfam" id="PF00202">
    <property type="entry name" value="Aminotran_3"/>
    <property type="match status" value="1"/>
</dbReference>
<accession>A0A7W8E444</accession>
<dbReference type="AlphaFoldDB" id="A0A7W8E444"/>
<dbReference type="Proteomes" id="UP000540989">
    <property type="component" value="Unassembled WGS sequence"/>
</dbReference>
<organism evidence="4 5">
    <name type="scientific">Granulicella aggregans</name>
    <dbReference type="NCBI Taxonomy" id="474949"/>
    <lineage>
        <taxon>Bacteria</taxon>
        <taxon>Pseudomonadati</taxon>
        <taxon>Acidobacteriota</taxon>
        <taxon>Terriglobia</taxon>
        <taxon>Terriglobales</taxon>
        <taxon>Acidobacteriaceae</taxon>
        <taxon>Granulicella</taxon>
    </lineage>
</organism>
<gene>
    <name evidence="4" type="ORF">HDF16_002625</name>
</gene>
<dbReference type="SUPFAM" id="SSF53383">
    <property type="entry name" value="PLP-dependent transferases"/>
    <property type="match status" value="1"/>
</dbReference>
<dbReference type="EC" id="5.4.3.8" evidence="4"/>